<reference evidence="1" key="2">
    <citation type="journal article" date="2021" name="Syst. Appl. Microbiol.">
        <title>Roseomonas hellenica sp. nov., isolated from roots of wild-growing Alkanna tinctoria.</title>
        <authorList>
            <person name="Rat A."/>
            <person name="Naranjo H.D."/>
            <person name="Lebbe L."/>
            <person name="Cnockaert M."/>
            <person name="Krigas N."/>
            <person name="Grigoriadou K."/>
            <person name="Maloupa E."/>
            <person name="Willems A."/>
        </authorList>
    </citation>
    <scope>NUCLEOTIDE SEQUENCE</scope>
    <source>
        <strain evidence="1">LMG 31231</strain>
    </source>
</reference>
<organism evidence="1 2">
    <name type="scientific">Neoroseomonas soli</name>
    <dbReference type="NCBI Taxonomy" id="1081025"/>
    <lineage>
        <taxon>Bacteria</taxon>
        <taxon>Pseudomonadati</taxon>
        <taxon>Pseudomonadota</taxon>
        <taxon>Alphaproteobacteria</taxon>
        <taxon>Acetobacterales</taxon>
        <taxon>Acetobacteraceae</taxon>
        <taxon>Neoroseomonas</taxon>
    </lineage>
</organism>
<dbReference type="Proteomes" id="UP001138751">
    <property type="component" value="Unassembled WGS sequence"/>
</dbReference>
<dbReference type="EMBL" id="JAAEDM010000024">
    <property type="protein sequence ID" value="MBR0671722.1"/>
    <property type="molecule type" value="Genomic_DNA"/>
</dbReference>
<accession>A0A9X9WX43</accession>
<evidence type="ECO:0000313" key="2">
    <source>
        <dbReference type="Proteomes" id="UP001138751"/>
    </source>
</evidence>
<gene>
    <name evidence="1" type="ORF">GXW76_11110</name>
</gene>
<dbReference type="RefSeq" id="WP_211842579.1">
    <property type="nucleotide sequence ID" value="NZ_JAAEDM010000024.1"/>
</dbReference>
<comment type="caution">
    <text evidence="1">The sequence shown here is derived from an EMBL/GenBank/DDBJ whole genome shotgun (WGS) entry which is preliminary data.</text>
</comment>
<dbReference type="AlphaFoldDB" id="A0A9X9WX43"/>
<protein>
    <submittedName>
        <fullName evidence="1">Uncharacterized protein</fullName>
    </submittedName>
</protein>
<reference evidence="1" key="1">
    <citation type="submission" date="2020-01" db="EMBL/GenBank/DDBJ databases">
        <authorList>
            <person name="Rat A."/>
        </authorList>
    </citation>
    <scope>NUCLEOTIDE SEQUENCE</scope>
    <source>
        <strain evidence="1">LMG 31231</strain>
    </source>
</reference>
<name>A0A9X9WX43_9PROT</name>
<sequence>MAFRLLDAFQGLFDGKAYLHRNSTLGDHVAMHLFEDVHATGLSPKFNARVAAGAAVMNSANTQQGIRARRGDGTLGQIVPGAQARADAGYIVQRGPVATIEIGVEVKILHKAMIKQIDRVISDLTGQAATFRKRGGRPICVGVVGINRALHTTSYEGERPFPTDGRKHKHPIAEADEAERRLLTLAAHAFDEFIILRYAATNEPPFAFTWANAKATALDYGAALARIAREYDARF</sequence>
<keyword evidence="2" id="KW-1185">Reference proteome</keyword>
<proteinExistence type="predicted"/>
<evidence type="ECO:0000313" key="1">
    <source>
        <dbReference type="EMBL" id="MBR0671722.1"/>
    </source>
</evidence>